<evidence type="ECO:0000256" key="3">
    <source>
        <dbReference type="ARBA" id="ARBA00022989"/>
    </source>
</evidence>
<feature type="region of interest" description="Disordered" evidence="6">
    <location>
        <begin position="339"/>
        <end position="379"/>
    </location>
</feature>
<feature type="compositionally biased region" description="Basic and acidic residues" evidence="6">
    <location>
        <begin position="287"/>
        <end position="300"/>
    </location>
</feature>
<gene>
    <name evidence="9" type="ORF">XA68_12765</name>
</gene>
<sequence length="379" mass="41502">MAPPPHDNTAGGFLAEYYALFTVALALLCARIYVRLRIVKNWGWDDHCAIIALVFLFIGLLLIQIEANIGLGRHVHDLGDGKAKELQVLKFNTFFQMDNVLCTLFTKYSISLFILRIDNSRRPRWALAILMVLMTLATIAVIVVLSVSCVPLEKLWNHHVPGTCLPLATVYYVAYVQSGFTIVIDLCLTASPVIILWNVKIEKGRKTLICLLMSLGLIATISNALRNAFQKQLTSEDMTYDITSVTVVAVLELSSGVIAACVPACMPLLKRGRSGNTTSQGYQVNDQSHHTSDVMPDRKASSSTADIIHHAGEYNGRPGGDSSDTQDTVPLRPILYSSKASSGHVSEPTRQCALPGQTYPGLNPGLGPYSVANKQENFR</sequence>
<evidence type="ECO:0000256" key="6">
    <source>
        <dbReference type="SAM" id="MobiDB-lite"/>
    </source>
</evidence>
<name>A0A2A9PC94_OPHUN</name>
<keyword evidence="4 7" id="KW-0472">Membrane</keyword>
<feature type="region of interest" description="Disordered" evidence="6">
    <location>
        <begin position="277"/>
        <end position="303"/>
    </location>
</feature>
<feature type="compositionally biased region" description="Polar residues" evidence="6">
    <location>
        <begin position="277"/>
        <end position="286"/>
    </location>
</feature>
<keyword evidence="3 7" id="KW-1133">Transmembrane helix</keyword>
<dbReference type="GO" id="GO:0016020">
    <property type="term" value="C:membrane"/>
    <property type="evidence" value="ECO:0007669"/>
    <property type="project" value="UniProtKB-SubCell"/>
</dbReference>
<evidence type="ECO:0000313" key="9">
    <source>
        <dbReference type="EMBL" id="PFH59145.1"/>
    </source>
</evidence>
<feature type="transmembrane region" description="Helical" evidence="7">
    <location>
        <begin position="208"/>
        <end position="225"/>
    </location>
</feature>
<feature type="transmembrane region" description="Helical" evidence="7">
    <location>
        <begin position="245"/>
        <end position="269"/>
    </location>
</feature>
<accession>A0A2A9PC94</accession>
<dbReference type="OrthoDB" id="4912596at2759"/>
<keyword evidence="10" id="KW-1185">Reference proteome</keyword>
<feature type="domain" description="Rhodopsin" evidence="8">
    <location>
        <begin position="30"/>
        <end position="271"/>
    </location>
</feature>
<dbReference type="InterPro" id="IPR049326">
    <property type="entry name" value="Rhodopsin_dom_fungi"/>
</dbReference>
<evidence type="ECO:0000256" key="7">
    <source>
        <dbReference type="SAM" id="Phobius"/>
    </source>
</evidence>
<dbReference type="Pfam" id="PF20684">
    <property type="entry name" value="Fung_rhodopsin"/>
    <property type="match status" value="1"/>
</dbReference>
<evidence type="ECO:0000256" key="4">
    <source>
        <dbReference type="ARBA" id="ARBA00023136"/>
    </source>
</evidence>
<comment type="subcellular location">
    <subcellularLocation>
        <location evidence="1">Membrane</location>
        <topology evidence="1">Multi-pass membrane protein</topology>
    </subcellularLocation>
</comment>
<feature type="transmembrane region" description="Helical" evidence="7">
    <location>
        <begin position="17"/>
        <end position="36"/>
    </location>
</feature>
<feature type="transmembrane region" description="Helical" evidence="7">
    <location>
        <begin position="170"/>
        <end position="196"/>
    </location>
</feature>
<feature type="region of interest" description="Disordered" evidence="6">
    <location>
        <begin position="310"/>
        <end position="329"/>
    </location>
</feature>
<dbReference type="PANTHER" id="PTHR33048:SF123">
    <property type="entry name" value="INTEGRAL MEMBRANE PROTEIN"/>
    <property type="match status" value="1"/>
</dbReference>
<dbReference type="EMBL" id="LAZP02000223">
    <property type="protein sequence ID" value="PFH59145.1"/>
    <property type="molecule type" value="Genomic_DNA"/>
</dbReference>
<evidence type="ECO:0000259" key="8">
    <source>
        <dbReference type="Pfam" id="PF20684"/>
    </source>
</evidence>
<feature type="transmembrane region" description="Helical" evidence="7">
    <location>
        <begin position="48"/>
        <end position="65"/>
    </location>
</feature>
<evidence type="ECO:0000256" key="5">
    <source>
        <dbReference type="ARBA" id="ARBA00038359"/>
    </source>
</evidence>
<reference evidence="9 10" key="1">
    <citation type="journal article" date="2015" name="BMC Genomics">
        <title>Gene expression during zombie ant biting behavior reflects the complexity underlying fungal parasitic behavioral manipulation.</title>
        <authorList>
            <person name="de Bekker C."/>
            <person name="Ohm R.A."/>
            <person name="Loreto R.G."/>
            <person name="Sebastian A."/>
            <person name="Albert I."/>
            <person name="Merrow M."/>
            <person name="Brachmann A."/>
            <person name="Hughes D.P."/>
        </authorList>
    </citation>
    <scope>NUCLEOTIDE SEQUENCE [LARGE SCALE GENOMIC DNA]</scope>
    <source>
        <strain evidence="9 10">SC16a</strain>
    </source>
</reference>
<dbReference type="Proteomes" id="UP000037136">
    <property type="component" value="Unassembled WGS sequence"/>
</dbReference>
<evidence type="ECO:0000256" key="2">
    <source>
        <dbReference type="ARBA" id="ARBA00022692"/>
    </source>
</evidence>
<comment type="caution">
    <text evidence="9">The sequence shown here is derived from an EMBL/GenBank/DDBJ whole genome shotgun (WGS) entry which is preliminary data.</text>
</comment>
<evidence type="ECO:0000313" key="10">
    <source>
        <dbReference type="Proteomes" id="UP000037136"/>
    </source>
</evidence>
<reference evidence="9 10" key="2">
    <citation type="journal article" date="2017" name="Sci. Rep.">
        <title>Ant-infecting Ophiocordyceps genomes reveal a high diversity of potential behavioral manipulation genes and a possible major role for enterotoxins.</title>
        <authorList>
            <person name="de Bekker C."/>
            <person name="Ohm R.A."/>
            <person name="Evans H.C."/>
            <person name="Brachmann A."/>
            <person name="Hughes D.P."/>
        </authorList>
    </citation>
    <scope>NUCLEOTIDE SEQUENCE [LARGE SCALE GENOMIC DNA]</scope>
    <source>
        <strain evidence="9 10">SC16a</strain>
    </source>
</reference>
<dbReference type="InterPro" id="IPR052337">
    <property type="entry name" value="SAT4-like"/>
</dbReference>
<comment type="similarity">
    <text evidence="5">Belongs to the SAT4 family.</text>
</comment>
<proteinExistence type="inferred from homology"/>
<keyword evidence="2 7" id="KW-0812">Transmembrane</keyword>
<dbReference type="PANTHER" id="PTHR33048">
    <property type="entry name" value="PTH11-LIKE INTEGRAL MEMBRANE PROTEIN (AFU_ORTHOLOGUE AFUA_5G11245)"/>
    <property type="match status" value="1"/>
</dbReference>
<dbReference type="AlphaFoldDB" id="A0A2A9PC94"/>
<protein>
    <recommendedName>
        <fullName evidence="8">Rhodopsin domain-containing protein</fullName>
    </recommendedName>
</protein>
<organism evidence="9 10">
    <name type="scientific">Ophiocordyceps unilateralis</name>
    <name type="common">Zombie-ant fungus</name>
    <name type="synonym">Torrubia unilateralis</name>
    <dbReference type="NCBI Taxonomy" id="268505"/>
    <lineage>
        <taxon>Eukaryota</taxon>
        <taxon>Fungi</taxon>
        <taxon>Dikarya</taxon>
        <taxon>Ascomycota</taxon>
        <taxon>Pezizomycotina</taxon>
        <taxon>Sordariomycetes</taxon>
        <taxon>Hypocreomycetidae</taxon>
        <taxon>Hypocreales</taxon>
        <taxon>Ophiocordycipitaceae</taxon>
        <taxon>Ophiocordyceps</taxon>
    </lineage>
</organism>
<feature type="transmembrane region" description="Helical" evidence="7">
    <location>
        <begin position="127"/>
        <end position="150"/>
    </location>
</feature>
<evidence type="ECO:0000256" key="1">
    <source>
        <dbReference type="ARBA" id="ARBA00004141"/>
    </source>
</evidence>